<organism evidence="2">
    <name type="scientific">marine sediment metagenome</name>
    <dbReference type="NCBI Taxonomy" id="412755"/>
    <lineage>
        <taxon>unclassified sequences</taxon>
        <taxon>metagenomes</taxon>
        <taxon>ecological metagenomes</taxon>
    </lineage>
</organism>
<name>A0A0F9VDQ0_9ZZZZ</name>
<gene>
    <name evidence="2" type="ORF">LCGC14_0496910</name>
</gene>
<dbReference type="AlphaFoldDB" id="A0A0F9VDQ0"/>
<comment type="caution">
    <text evidence="2">The sequence shown here is derived from an EMBL/GenBank/DDBJ whole genome shotgun (WGS) entry which is preliminary data.</text>
</comment>
<dbReference type="EMBL" id="LAZR01000574">
    <property type="protein sequence ID" value="KKN63918.1"/>
    <property type="molecule type" value="Genomic_DNA"/>
</dbReference>
<keyword evidence="1" id="KW-0175">Coiled coil</keyword>
<proteinExistence type="predicted"/>
<protein>
    <submittedName>
        <fullName evidence="2">Uncharacterized protein</fullName>
    </submittedName>
</protein>
<evidence type="ECO:0000256" key="1">
    <source>
        <dbReference type="SAM" id="Coils"/>
    </source>
</evidence>
<accession>A0A0F9VDQ0</accession>
<reference evidence="2" key="1">
    <citation type="journal article" date="2015" name="Nature">
        <title>Complex archaea that bridge the gap between prokaryotes and eukaryotes.</title>
        <authorList>
            <person name="Spang A."/>
            <person name="Saw J.H."/>
            <person name="Jorgensen S.L."/>
            <person name="Zaremba-Niedzwiedzka K."/>
            <person name="Martijn J."/>
            <person name="Lind A.E."/>
            <person name="van Eijk R."/>
            <person name="Schleper C."/>
            <person name="Guy L."/>
            <person name="Ettema T.J."/>
        </authorList>
    </citation>
    <scope>NUCLEOTIDE SEQUENCE</scope>
</reference>
<evidence type="ECO:0000313" key="2">
    <source>
        <dbReference type="EMBL" id="KKN63918.1"/>
    </source>
</evidence>
<feature type="coiled-coil region" evidence="1">
    <location>
        <begin position="78"/>
        <end position="151"/>
    </location>
</feature>
<sequence>MPNLDKEFLKVYNRIQQVSIIIENVLKLNHKIVDGFNQYAEFTSRTQLKTNEFIAKRITLLEEIAAILSKLHETEIGMSKINELLSKAKTHLEEYKVENKKIIERGEFGIHEFKLLEKETENLEVEIKNFMSNLAEKVDKKKLKLEQKNDKK</sequence>